<dbReference type="PANTHER" id="PTHR32305">
    <property type="match status" value="1"/>
</dbReference>
<sequence>MTASLHWRTPALAVIDGRGLPIRQVAYLRSAANGAASAIVTAQEHDVAGRLVAQHDPRLPVANATTVYTLNGDALFTDSVDGGWRLILPGLASEPRQRWDARGHHWQSTFDNQMRVVRLQVTGNGEDQTDTFTYAGGEVSASHNLRGQLIEQTDSSGSLGISSHALVGPSLIETRTFHDDAAFTSRQVFSPLGALLEQIDAGGHRRQFCYGLAGQLRRVDLWIDGQVRKPVLLDTHYNASDQIIEQVAGNGVRSHWTYDRADGRLRTLTSQPPEKSRLQDLEYFYDRVGNVTRIEDHAFTPSWFANQRVDGHREFGYDTLYRLIRATGYDDAPPSQIPGLPAPSDPKNRLNYSQTYSYDNGGNLLKLTHVREGNTYTRQMFVDSHSNRAAHWKPGDADPDFDALFDLHGNQRNLQHGPALQWNARDELQRVNLLSHENGDSDAEYYRYSQGQRVFKCHEWFTQNRRHFHQVRYLPGLEIRSKDNGEELHIVSAGDARCLHWVTTPPTTNDQLRYSLQDHLGSCVMELDEDVTVTSEEGYYPFGETAWTKPESETEYRFIRYSGKELDVSGLYYYGARYYAPWLQRWVSADPAGDVDGLNLYGFVGNNPILFIDNDGNKKDLPQDVREDIVTYTKVLDNLGKELQMLNRQLNGMFSAADISKRMAINTTFNISKGAATTAAGKAGGAIGTAILPIGGTIIGGIIASKVAGAAMDKFGELTTASTPVLPAVGKLNPNSIHSNATTGFFTPLKYLKKTLGSYDPRTSAGQNKLIETATEKTLSQIAGVPAASDMMAIVHSGLDTATALAGLRDIEIDNLETALVSITDMLEQDQSDINAAFSEIGVNEFYDQGVAGSFGFVLDLAKGSVGTQDSNAISRNRIEKEIAVRMAEARRGIELLGRYRQYTGQKAA</sequence>
<dbReference type="NCBIfam" id="TIGR03696">
    <property type="entry name" value="Rhs_assc_core"/>
    <property type="match status" value="1"/>
</dbReference>
<accession>A0A4Q4LDI5</accession>
<dbReference type="EMBL" id="SEUB01000001">
    <property type="protein sequence ID" value="RYM44684.1"/>
    <property type="molecule type" value="Genomic_DNA"/>
</dbReference>
<dbReference type="PANTHER" id="PTHR32305:SF15">
    <property type="entry name" value="PROTEIN RHSA-RELATED"/>
    <property type="match status" value="1"/>
</dbReference>
<evidence type="ECO:0000313" key="2">
    <source>
        <dbReference type="Proteomes" id="UP000291107"/>
    </source>
</evidence>
<dbReference type="Gene3D" id="2.180.10.10">
    <property type="entry name" value="RHS repeat-associated core"/>
    <property type="match status" value="1"/>
</dbReference>
<evidence type="ECO:0000313" key="1">
    <source>
        <dbReference type="EMBL" id="RYM44684.1"/>
    </source>
</evidence>
<dbReference type="AlphaFoldDB" id="A0A4Q4LDI5"/>
<dbReference type="InterPro" id="IPR022385">
    <property type="entry name" value="Rhs_assc_core"/>
</dbReference>
<name>A0A4Q4LDI5_9PSED</name>
<dbReference type="RefSeq" id="WP_129997538.1">
    <property type="nucleotide sequence ID" value="NZ_SEUB01000001.1"/>
</dbReference>
<comment type="caution">
    <text evidence="1">The sequence shown here is derived from an EMBL/GenBank/DDBJ whole genome shotgun (WGS) entry which is preliminary data.</text>
</comment>
<protein>
    <submittedName>
        <fullName evidence="1">RHS repeat-associated core domain-containing protein</fullName>
    </submittedName>
</protein>
<dbReference type="Proteomes" id="UP000291107">
    <property type="component" value="Unassembled WGS sequence"/>
</dbReference>
<proteinExistence type="predicted"/>
<gene>
    <name evidence="1" type="ORF">EVS84_02755</name>
</gene>
<organism evidence="1 2">
    <name type="scientific">Pseudomonas koreensis</name>
    <dbReference type="NCBI Taxonomy" id="198620"/>
    <lineage>
        <taxon>Bacteria</taxon>
        <taxon>Pseudomonadati</taxon>
        <taxon>Pseudomonadota</taxon>
        <taxon>Gammaproteobacteria</taxon>
        <taxon>Pseudomonadales</taxon>
        <taxon>Pseudomonadaceae</taxon>
        <taxon>Pseudomonas</taxon>
    </lineage>
</organism>
<reference evidence="1 2" key="1">
    <citation type="submission" date="2019-02" db="EMBL/GenBank/DDBJ databases">
        <title>Genome of Pseudomonas korensis isolated from heavy metal contaminated environment.</title>
        <authorList>
            <person name="Ayangbenro A.S."/>
            <person name="Babalola O."/>
        </authorList>
    </citation>
    <scope>NUCLEOTIDE SEQUENCE [LARGE SCALE GENOMIC DNA]</scope>
    <source>
        <strain evidence="1 2">AB36</strain>
    </source>
</reference>
<dbReference type="InterPro" id="IPR050708">
    <property type="entry name" value="T6SS_VgrG/RHS"/>
</dbReference>